<evidence type="ECO:0000256" key="4">
    <source>
        <dbReference type="ARBA" id="ARBA00022737"/>
    </source>
</evidence>
<evidence type="ECO:0000313" key="16">
    <source>
        <dbReference type="Ensembl" id="ENSMLUP00000005892.2"/>
    </source>
</evidence>
<dbReference type="Proteomes" id="UP000001074">
    <property type="component" value="Unassembled WGS sequence"/>
</dbReference>
<name>G1P722_MYOLU</name>
<keyword evidence="17" id="KW-1185">Reference proteome</keyword>
<reference evidence="16" key="2">
    <citation type="submission" date="2025-08" db="UniProtKB">
        <authorList>
            <consortium name="Ensembl"/>
        </authorList>
    </citation>
    <scope>IDENTIFICATION</scope>
</reference>
<dbReference type="GO" id="GO:0000785">
    <property type="term" value="C:chromatin"/>
    <property type="evidence" value="ECO:0007669"/>
    <property type="project" value="TreeGrafter"/>
</dbReference>
<evidence type="ECO:0000259" key="15">
    <source>
        <dbReference type="PROSITE" id="PS50804"/>
    </source>
</evidence>
<dbReference type="FunFam" id="3.30.160.60:FF:000303">
    <property type="entry name" value="Zinc finger protein 41"/>
    <property type="match status" value="1"/>
</dbReference>
<feature type="domain" description="SCAN box" evidence="15">
    <location>
        <begin position="31"/>
        <end position="108"/>
    </location>
</feature>
<dbReference type="OMA" id="APRECEG"/>
<feature type="domain" description="C2H2-type" evidence="14">
    <location>
        <begin position="400"/>
        <end position="427"/>
    </location>
</feature>
<dbReference type="PANTHER" id="PTHR14003:SF23">
    <property type="entry name" value="ZINC FINGER PROTEIN 143"/>
    <property type="match status" value="1"/>
</dbReference>
<keyword evidence="5 11" id="KW-0863">Zinc-finger</keyword>
<protein>
    <recommendedName>
        <fullName evidence="18">Zinc finger and SCAN domain containing 5B</fullName>
    </recommendedName>
</protein>
<dbReference type="FunFam" id="3.30.160.60:FF:001289">
    <property type="entry name" value="Zinc finger protein 574"/>
    <property type="match status" value="1"/>
</dbReference>
<evidence type="ECO:0000256" key="8">
    <source>
        <dbReference type="ARBA" id="ARBA00023125"/>
    </source>
</evidence>
<evidence type="ECO:0000256" key="1">
    <source>
        <dbReference type="ARBA" id="ARBA00004123"/>
    </source>
</evidence>
<dbReference type="SMART" id="SM00355">
    <property type="entry name" value="ZnF_C2H2"/>
    <property type="match status" value="5"/>
</dbReference>
<feature type="domain" description="C2H2-type" evidence="14">
    <location>
        <begin position="428"/>
        <end position="455"/>
    </location>
</feature>
<dbReference type="Pfam" id="PF02023">
    <property type="entry name" value="SCAN"/>
    <property type="match status" value="2"/>
</dbReference>
<evidence type="ECO:0000256" key="11">
    <source>
        <dbReference type="PROSITE-ProRule" id="PRU00042"/>
    </source>
</evidence>
<evidence type="ECO:0000256" key="5">
    <source>
        <dbReference type="ARBA" id="ARBA00022771"/>
    </source>
</evidence>
<evidence type="ECO:0000256" key="7">
    <source>
        <dbReference type="ARBA" id="ARBA00023015"/>
    </source>
</evidence>
<dbReference type="PROSITE" id="PS00028">
    <property type="entry name" value="ZINC_FINGER_C2H2_1"/>
    <property type="match status" value="5"/>
</dbReference>
<evidence type="ECO:0000256" key="12">
    <source>
        <dbReference type="PROSITE-ProRule" id="PRU00187"/>
    </source>
</evidence>
<dbReference type="GO" id="GO:0000978">
    <property type="term" value="F:RNA polymerase II cis-regulatory region sequence-specific DNA binding"/>
    <property type="evidence" value="ECO:0007669"/>
    <property type="project" value="TreeGrafter"/>
</dbReference>
<dbReference type="GO" id="GO:0008270">
    <property type="term" value="F:zinc ion binding"/>
    <property type="evidence" value="ECO:0007669"/>
    <property type="project" value="UniProtKB-KW"/>
</dbReference>
<keyword evidence="3" id="KW-0479">Metal-binding</keyword>
<dbReference type="GeneTree" id="ENSGT00940000163048"/>
<dbReference type="InParanoid" id="G1P722"/>
<dbReference type="STRING" id="59463.ENSMLUP00000005892"/>
<evidence type="ECO:0000313" key="17">
    <source>
        <dbReference type="Proteomes" id="UP000001074"/>
    </source>
</evidence>
<proteinExistence type="inferred from homology"/>
<comment type="similarity">
    <text evidence="2">Belongs to the krueppel C2H2-type zinc-finger protein family.</text>
</comment>
<dbReference type="eggNOG" id="KOG1721">
    <property type="taxonomic scope" value="Eukaryota"/>
</dbReference>
<dbReference type="PANTHER" id="PTHR14003">
    <property type="entry name" value="TRANSCRIPTIONAL REPRESSOR PROTEIN YY"/>
    <property type="match status" value="1"/>
</dbReference>
<dbReference type="GO" id="GO:0005667">
    <property type="term" value="C:transcription regulator complex"/>
    <property type="evidence" value="ECO:0007669"/>
    <property type="project" value="TreeGrafter"/>
</dbReference>
<dbReference type="FunFam" id="3.30.160.60:FF:000446">
    <property type="entry name" value="Zinc finger protein"/>
    <property type="match status" value="1"/>
</dbReference>
<feature type="region of interest" description="Disordered" evidence="13">
    <location>
        <begin position="286"/>
        <end position="311"/>
    </location>
</feature>
<feature type="domain" description="C2H2-type" evidence="14">
    <location>
        <begin position="344"/>
        <end position="371"/>
    </location>
</feature>
<evidence type="ECO:0008006" key="18">
    <source>
        <dbReference type="Google" id="ProtNLM"/>
    </source>
</evidence>
<dbReference type="FunFam" id="3.30.160.60:FF:002343">
    <property type="entry name" value="Zinc finger protein 33A"/>
    <property type="match status" value="1"/>
</dbReference>
<dbReference type="Pfam" id="PF00096">
    <property type="entry name" value="zf-C2H2"/>
    <property type="match status" value="4"/>
</dbReference>
<keyword evidence="8" id="KW-0238">DNA-binding</keyword>
<dbReference type="GO" id="GO:0000981">
    <property type="term" value="F:DNA-binding transcription factor activity, RNA polymerase II-specific"/>
    <property type="evidence" value="ECO:0007669"/>
    <property type="project" value="TreeGrafter"/>
</dbReference>
<keyword evidence="6" id="KW-0862">Zinc</keyword>
<dbReference type="InterPro" id="IPR038269">
    <property type="entry name" value="SCAN_sf"/>
</dbReference>
<comment type="subcellular location">
    <subcellularLocation>
        <location evidence="1 12">Nucleus</location>
    </subcellularLocation>
</comment>
<dbReference type="SUPFAM" id="SSF47353">
    <property type="entry name" value="Retrovirus capsid dimerization domain-like"/>
    <property type="match status" value="2"/>
</dbReference>
<evidence type="ECO:0000259" key="14">
    <source>
        <dbReference type="PROSITE" id="PS50157"/>
    </source>
</evidence>
<dbReference type="HOGENOM" id="CLU_002678_49_11_1"/>
<dbReference type="AlphaFoldDB" id="G1P722"/>
<dbReference type="GO" id="GO:0031519">
    <property type="term" value="C:PcG protein complex"/>
    <property type="evidence" value="ECO:0007669"/>
    <property type="project" value="TreeGrafter"/>
</dbReference>
<feature type="domain" description="SCAN box" evidence="15">
    <location>
        <begin position="219"/>
        <end position="285"/>
    </location>
</feature>
<keyword evidence="7" id="KW-0805">Transcription regulation</keyword>
<evidence type="ECO:0000256" key="6">
    <source>
        <dbReference type="ARBA" id="ARBA00022833"/>
    </source>
</evidence>
<dbReference type="InterPro" id="IPR013087">
    <property type="entry name" value="Znf_C2H2_type"/>
</dbReference>
<evidence type="ECO:0000256" key="2">
    <source>
        <dbReference type="ARBA" id="ARBA00006991"/>
    </source>
</evidence>
<dbReference type="SMART" id="SM00431">
    <property type="entry name" value="SCAN"/>
    <property type="match status" value="2"/>
</dbReference>
<feature type="domain" description="C2H2-type" evidence="14">
    <location>
        <begin position="316"/>
        <end position="343"/>
    </location>
</feature>
<dbReference type="PROSITE" id="PS50157">
    <property type="entry name" value="ZINC_FINGER_C2H2_2"/>
    <property type="match status" value="5"/>
</dbReference>
<dbReference type="Gene3D" id="3.30.160.60">
    <property type="entry name" value="Classic Zinc Finger"/>
    <property type="match status" value="5"/>
</dbReference>
<keyword evidence="10 12" id="KW-0539">Nucleus</keyword>
<organism evidence="16 17">
    <name type="scientific">Myotis lucifugus</name>
    <name type="common">Little brown bat</name>
    <dbReference type="NCBI Taxonomy" id="59463"/>
    <lineage>
        <taxon>Eukaryota</taxon>
        <taxon>Metazoa</taxon>
        <taxon>Chordata</taxon>
        <taxon>Craniata</taxon>
        <taxon>Vertebrata</taxon>
        <taxon>Euteleostomi</taxon>
        <taxon>Mammalia</taxon>
        <taxon>Eutheria</taxon>
        <taxon>Laurasiatheria</taxon>
        <taxon>Chiroptera</taxon>
        <taxon>Yangochiroptera</taxon>
        <taxon>Vespertilionidae</taxon>
        <taxon>Myotis</taxon>
    </lineage>
</organism>
<dbReference type="Pfam" id="PF12874">
    <property type="entry name" value="zf-met"/>
    <property type="match status" value="1"/>
</dbReference>
<evidence type="ECO:0000256" key="3">
    <source>
        <dbReference type="ARBA" id="ARBA00022723"/>
    </source>
</evidence>
<dbReference type="SUPFAM" id="SSF57667">
    <property type="entry name" value="beta-beta-alpha zinc fingers"/>
    <property type="match status" value="3"/>
</dbReference>
<evidence type="ECO:0000256" key="10">
    <source>
        <dbReference type="ARBA" id="ARBA00023242"/>
    </source>
</evidence>
<feature type="domain" description="C2H2-type" evidence="14">
    <location>
        <begin position="372"/>
        <end position="399"/>
    </location>
</feature>
<dbReference type="Ensembl" id="ENSMLUT00000006451.2">
    <property type="protein sequence ID" value="ENSMLUP00000005892.2"/>
    <property type="gene ID" value="ENSMLUG00000006448.2"/>
</dbReference>
<accession>G1P722</accession>
<dbReference type="PROSITE" id="PS50804">
    <property type="entry name" value="SCAN_BOX"/>
    <property type="match status" value="2"/>
</dbReference>
<keyword evidence="4" id="KW-0677">Repeat</keyword>
<evidence type="ECO:0000256" key="9">
    <source>
        <dbReference type="ARBA" id="ARBA00023163"/>
    </source>
</evidence>
<dbReference type="InterPro" id="IPR003309">
    <property type="entry name" value="SCAN_dom"/>
</dbReference>
<evidence type="ECO:0000256" key="13">
    <source>
        <dbReference type="SAM" id="MobiDB-lite"/>
    </source>
</evidence>
<keyword evidence="9" id="KW-0804">Transcription</keyword>
<dbReference type="InterPro" id="IPR036236">
    <property type="entry name" value="Znf_C2H2_sf"/>
</dbReference>
<dbReference type="Gene3D" id="1.10.4020.10">
    <property type="entry name" value="DNA breaking-rejoining enzymes"/>
    <property type="match status" value="2"/>
</dbReference>
<dbReference type="EMBL" id="AAPE02025289">
    <property type="status" value="NOT_ANNOTATED_CDS"/>
    <property type="molecule type" value="Genomic_DNA"/>
</dbReference>
<reference evidence="16" key="3">
    <citation type="submission" date="2025-09" db="UniProtKB">
        <authorList>
            <consortium name="Ensembl"/>
        </authorList>
    </citation>
    <scope>IDENTIFICATION</scope>
</reference>
<reference evidence="16 17" key="1">
    <citation type="journal article" date="2011" name="Nature">
        <title>A high-resolution map of human evolutionary constraint using 29 mammals.</title>
        <authorList>
            <person name="Lindblad-Toh K."/>
            <person name="Garber M."/>
            <person name="Zuk O."/>
            <person name="Lin M.F."/>
            <person name="Parker B.J."/>
            <person name="Washietl S."/>
            <person name="Kheradpour P."/>
            <person name="Ernst J."/>
            <person name="Jordan G."/>
            <person name="Mauceli E."/>
            <person name="Ward L.D."/>
            <person name="Lowe C.B."/>
            <person name="Holloway A.K."/>
            <person name="Clamp M."/>
            <person name="Gnerre S."/>
            <person name="Alfoldi J."/>
            <person name="Beal K."/>
            <person name="Chang J."/>
            <person name="Clawson H."/>
            <person name="Cuff J."/>
            <person name="Di Palma F."/>
            <person name="Fitzgerald S."/>
            <person name="Flicek P."/>
            <person name="Guttman M."/>
            <person name="Hubisz M.J."/>
            <person name="Jaffe D.B."/>
            <person name="Jungreis I."/>
            <person name="Kent W.J."/>
            <person name="Kostka D."/>
            <person name="Lara M."/>
            <person name="Martins A.L."/>
            <person name="Massingham T."/>
            <person name="Moltke I."/>
            <person name="Raney B.J."/>
            <person name="Rasmussen M.D."/>
            <person name="Robinson J."/>
            <person name="Stark A."/>
            <person name="Vilella A.J."/>
            <person name="Wen J."/>
            <person name="Xie X."/>
            <person name="Zody M.C."/>
            <person name="Baldwin J."/>
            <person name="Bloom T."/>
            <person name="Chin C.W."/>
            <person name="Heiman D."/>
            <person name="Nicol R."/>
            <person name="Nusbaum C."/>
            <person name="Young S."/>
            <person name="Wilkinson J."/>
            <person name="Worley K.C."/>
            <person name="Kovar C.L."/>
            <person name="Muzny D.M."/>
            <person name="Gibbs R.A."/>
            <person name="Cree A."/>
            <person name="Dihn H.H."/>
            <person name="Fowler G."/>
            <person name="Jhangiani S."/>
            <person name="Joshi V."/>
            <person name="Lee S."/>
            <person name="Lewis L.R."/>
            <person name="Nazareth L.V."/>
            <person name="Okwuonu G."/>
            <person name="Santibanez J."/>
            <person name="Warren W.C."/>
            <person name="Mardis E.R."/>
            <person name="Weinstock G.M."/>
            <person name="Wilson R.K."/>
            <person name="Delehaunty K."/>
            <person name="Dooling D."/>
            <person name="Fronik C."/>
            <person name="Fulton L."/>
            <person name="Fulton B."/>
            <person name="Graves T."/>
            <person name="Minx P."/>
            <person name="Sodergren E."/>
            <person name="Birney E."/>
            <person name="Margulies E.H."/>
            <person name="Herrero J."/>
            <person name="Green E.D."/>
            <person name="Haussler D."/>
            <person name="Siepel A."/>
            <person name="Goldman N."/>
            <person name="Pollard K.S."/>
            <person name="Pedersen J.S."/>
            <person name="Lander E.S."/>
            <person name="Kellis M."/>
        </authorList>
    </citation>
    <scope>NUCLEOTIDE SEQUENCE [LARGE SCALE GENOMIC DNA]</scope>
</reference>
<dbReference type="FunFam" id="3.30.160.60:FF:000094">
    <property type="entry name" value="Zinc finger protein 605"/>
    <property type="match status" value="1"/>
</dbReference>
<feature type="compositionally biased region" description="Polar residues" evidence="13">
    <location>
        <begin position="289"/>
        <end position="300"/>
    </location>
</feature>
<sequence length="455" mass="52586">SLGWALPPARRPQGHLTEGQHWDSERWHVLFRGFQHSEDADPLQSLHTMSALLHRWLRPDVLTKKQILDKLLLEKFMICMPLELQVLVKERCVQSCEELKVLLRNKEKPRKWKVVSFQGQKYLQENSVVQMADEEVGGTDYVLDLSMKFRSPISQTGVHPENSQEELTFPVNMAADQAFSDGRGLPQGNLGWELLQAETPQGILTEEQHLDSEKGHVLFRAFQHSEDADLLHSVHTMSALLHRWLRPDLLNKKQILDKLLLETFMTIMPLELQNLVKESQEVNEELGNQPGTMGASSTVEPTGHPVGKEPRRKIPYECQDCSKMFSYKSQLDLHLRTHTGERPFQCLDCPKRFIQASDLHVHQRIHTGEKPFCCKVCQKRFTHKSTLRGHQRVHTQEKPYQCAVCQKRFGHQGNLNVHMRTHSGLRPYPCPHCHLAFRQLGTFKRHQRTHVNEAP</sequence>